<proteinExistence type="predicted"/>
<dbReference type="PANTHER" id="PTHR33116:SF78">
    <property type="entry name" value="OS12G0587133 PROTEIN"/>
    <property type="match status" value="1"/>
</dbReference>
<evidence type="ECO:0000313" key="2">
    <source>
        <dbReference type="Proteomes" id="UP000288805"/>
    </source>
</evidence>
<organism evidence="1 2">
    <name type="scientific">Vitis vinifera</name>
    <name type="common">Grape</name>
    <dbReference type="NCBI Taxonomy" id="29760"/>
    <lineage>
        <taxon>Eukaryota</taxon>
        <taxon>Viridiplantae</taxon>
        <taxon>Streptophyta</taxon>
        <taxon>Embryophyta</taxon>
        <taxon>Tracheophyta</taxon>
        <taxon>Spermatophyta</taxon>
        <taxon>Magnoliopsida</taxon>
        <taxon>eudicotyledons</taxon>
        <taxon>Gunneridae</taxon>
        <taxon>Pentapetalae</taxon>
        <taxon>rosids</taxon>
        <taxon>Vitales</taxon>
        <taxon>Vitaceae</taxon>
        <taxon>Viteae</taxon>
        <taxon>Vitis</taxon>
    </lineage>
</organism>
<gene>
    <name evidence="1" type="ORF">CK203_010539</name>
</gene>
<dbReference type="Proteomes" id="UP000288805">
    <property type="component" value="Unassembled WGS sequence"/>
</dbReference>
<evidence type="ECO:0000313" key="1">
    <source>
        <dbReference type="EMBL" id="RVX12135.1"/>
    </source>
</evidence>
<dbReference type="AlphaFoldDB" id="A0A438JT86"/>
<sequence length="136" mass="16018">MGRVENLEELSLDFGCKDGVEKRFSKRLAMWKRHISKGGRLTLIQSTLSNMSIYSVSSFYILRTIMLRLEQIQRDFLWGGGAFEWKPHLVSCHFAKDKEPFWKQVISKKYGEEGGWQALEVRERYGVRLWKAIEKD</sequence>
<protein>
    <submittedName>
        <fullName evidence="1">Uncharacterized protein</fullName>
    </submittedName>
</protein>
<reference evidence="1 2" key="1">
    <citation type="journal article" date="2018" name="PLoS Genet.">
        <title>Population sequencing reveals clonal diversity and ancestral inbreeding in the grapevine cultivar Chardonnay.</title>
        <authorList>
            <person name="Roach M.J."/>
            <person name="Johnson D.L."/>
            <person name="Bohlmann J."/>
            <person name="van Vuuren H.J."/>
            <person name="Jones S.J."/>
            <person name="Pretorius I.S."/>
            <person name="Schmidt S.A."/>
            <person name="Borneman A.R."/>
        </authorList>
    </citation>
    <scope>NUCLEOTIDE SEQUENCE [LARGE SCALE GENOMIC DNA]</scope>
    <source>
        <strain evidence="2">cv. Chardonnay</strain>
        <tissue evidence="1">Leaf</tissue>
    </source>
</reference>
<dbReference type="EMBL" id="QGNW01000028">
    <property type="protein sequence ID" value="RVX12135.1"/>
    <property type="molecule type" value="Genomic_DNA"/>
</dbReference>
<name>A0A438JT86_VITVI</name>
<dbReference type="PANTHER" id="PTHR33116">
    <property type="entry name" value="REVERSE TRANSCRIPTASE ZINC-BINDING DOMAIN-CONTAINING PROTEIN-RELATED-RELATED"/>
    <property type="match status" value="1"/>
</dbReference>
<comment type="caution">
    <text evidence="1">The sequence shown here is derived from an EMBL/GenBank/DDBJ whole genome shotgun (WGS) entry which is preliminary data.</text>
</comment>
<accession>A0A438JT86</accession>